<dbReference type="InParanoid" id="A0BXD0"/>
<keyword evidence="1" id="KW-0812">Transmembrane</keyword>
<keyword evidence="2" id="KW-0732">Signal</keyword>
<dbReference type="GeneID" id="5016379"/>
<dbReference type="KEGG" id="ptm:GSPATT00033050001"/>
<feature type="transmembrane region" description="Helical" evidence="1">
    <location>
        <begin position="223"/>
        <end position="243"/>
    </location>
</feature>
<evidence type="ECO:0000256" key="2">
    <source>
        <dbReference type="SAM" id="SignalP"/>
    </source>
</evidence>
<feature type="signal peptide" evidence="2">
    <location>
        <begin position="1"/>
        <end position="16"/>
    </location>
</feature>
<feature type="transmembrane region" description="Helical" evidence="1">
    <location>
        <begin position="172"/>
        <end position="193"/>
    </location>
</feature>
<dbReference type="OMA" id="LVIWICQ"/>
<accession>A0BXD0</accession>
<gene>
    <name evidence="3" type="ORF">GSPATT00033050001</name>
</gene>
<keyword evidence="4" id="KW-1185">Reference proteome</keyword>
<keyword evidence="1" id="KW-0472">Membrane</keyword>
<name>A0BXD0_PARTE</name>
<keyword evidence="1" id="KW-1133">Transmembrane helix</keyword>
<organism evidence="3 4">
    <name type="scientific">Paramecium tetraurelia</name>
    <dbReference type="NCBI Taxonomy" id="5888"/>
    <lineage>
        <taxon>Eukaryota</taxon>
        <taxon>Sar</taxon>
        <taxon>Alveolata</taxon>
        <taxon>Ciliophora</taxon>
        <taxon>Intramacronucleata</taxon>
        <taxon>Oligohymenophorea</taxon>
        <taxon>Peniculida</taxon>
        <taxon>Parameciidae</taxon>
        <taxon>Paramecium</taxon>
    </lineage>
</organism>
<dbReference type="Proteomes" id="UP000000600">
    <property type="component" value="Unassembled WGS sequence"/>
</dbReference>
<protein>
    <submittedName>
        <fullName evidence="3">Uncharacterized protein</fullName>
    </submittedName>
</protein>
<evidence type="ECO:0000313" key="4">
    <source>
        <dbReference type="Proteomes" id="UP000000600"/>
    </source>
</evidence>
<feature type="transmembrane region" description="Helical" evidence="1">
    <location>
        <begin position="143"/>
        <end position="165"/>
    </location>
</feature>
<dbReference type="AlphaFoldDB" id="A0BXD0"/>
<feature type="chain" id="PRO_5002622762" evidence="2">
    <location>
        <begin position="17"/>
        <end position="253"/>
    </location>
</feature>
<evidence type="ECO:0000313" key="3">
    <source>
        <dbReference type="EMBL" id="CAK63197.1"/>
    </source>
</evidence>
<proteinExistence type="predicted"/>
<dbReference type="EMBL" id="CT868024">
    <property type="protein sequence ID" value="CAK63197.1"/>
    <property type="molecule type" value="Genomic_DNA"/>
</dbReference>
<sequence length="253" mass="28703">MILMAMLVIWICQVIPYYTLPIIHPDYYNKTVCVERCPANTSDTVKCQTNKNITSCPRDCTKVSVNTSATFDFTSVDSMKTYVDTITSSVTNPENWICLYGSEPIFSRACFPSTALDILNQTSNFSSSIDLNRLTSWLYDLSVAKYIILASFFIAFGLGLIYMVILRFLGGLFVWLTILLYFVGISVLAGYTWNQHLYYLNDSQQSASAGSTNASDNAKALEYIFYIEIAWIAFSILAFFLHFQQNQIGYRKQ</sequence>
<dbReference type="HOGENOM" id="CLU_1100273_0_0_1"/>
<evidence type="ECO:0000256" key="1">
    <source>
        <dbReference type="SAM" id="Phobius"/>
    </source>
</evidence>
<dbReference type="RefSeq" id="XP_001430595.1">
    <property type="nucleotide sequence ID" value="XM_001430558.2"/>
</dbReference>
<reference evidence="3 4" key="1">
    <citation type="journal article" date="2006" name="Nature">
        <title>Global trends of whole-genome duplications revealed by the ciliate Paramecium tetraurelia.</title>
        <authorList>
            <consortium name="Genoscope"/>
            <person name="Aury J.-M."/>
            <person name="Jaillon O."/>
            <person name="Duret L."/>
            <person name="Noel B."/>
            <person name="Jubin C."/>
            <person name="Porcel B.M."/>
            <person name="Segurens B."/>
            <person name="Daubin V."/>
            <person name="Anthouard V."/>
            <person name="Aiach N."/>
            <person name="Arnaiz O."/>
            <person name="Billaut A."/>
            <person name="Beisson J."/>
            <person name="Blanc I."/>
            <person name="Bouhouche K."/>
            <person name="Camara F."/>
            <person name="Duharcourt S."/>
            <person name="Guigo R."/>
            <person name="Gogendeau D."/>
            <person name="Katinka M."/>
            <person name="Keller A.-M."/>
            <person name="Kissmehl R."/>
            <person name="Klotz C."/>
            <person name="Koll F."/>
            <person name="Le Moue A."/>
            <person name="Lepere C."/>
            <person name="Malinsky S."/>
            <person name="Nowacki M."/>
            <person name="Nowak J.K."/>
            <person name="Plattner H."/>
            <person name="Poulain J."/>
            <person name="Ruiz F."/>
            <person name="Serrano V."/>
            <person name="Zagulski M."/>
            <person name="Dessen P."/>
            <person name="Betermier M."/>
            <person name="Weissenbach J."/>
            <person name="Scarpelli C."/>
            <person name="Schachter V."/>
            <person name="Sperling L."/>
            <person name="Meyer E."/>
            <person name="Cohen J."/>
            <person name="Wincker P."/>
        </authorList>
    </citation>
    <scope>NUCLEOTIDE SEQUENCE [LARGE SCALE GENOMIC DNA]</scope>
    <source>
        <strain evidence="3 4">Stock d4-2</strain>
    </source>
</reference>
<dbReference type="OrthoDB" id="420519at2759"/>